<protein>
    <submittedName>
        <fullName evidence="1">DUF1853 family protein</fullName>
    </submittedName>
</protein>
<dbReference type="AlphaFoldDB" id="A0A5B0X5V6"/>
<evidence type="ECO:0000313" key="1">
    <source>
        <dbReference type="EMBL" id="KAA1194065.1"/>
    </source>
</evidence>
<gene>
    <name evidence="1" type="ORF">F0M18_01060</name>
</gene>
<evidence type="ECO:0000313" key="2">
    <source>
        <dbReference type="Proteomes" id="UP000323708"/>
    </source>
</evidence>
<accession>A0A5B0X5V6</accession>
<comment type="caution">
    <text evidence="1">The sequence shown here is derived from an EMBL/GenBank/DDBJ whole genome shotgun (WGS) entry which is preliminary data.</text>
</comment>
<sequence length="317" mass="36301">MRAKDCYYNHVSALPENTLVSLHSPAVRDLAWACFAPPLLHTAQLPCTMPVTNCALELTPQRREWLLQLDRQPRALLNHLAERASRRLGLYFEALWHFFLLHDSEVELLAHNLPVRGRKQTLGEYDCIYFCQRRQRAVHLELALKFYLHHRTLACAAQAHENWVGPNTRDRLDLKLQRLLQHQILLSTTPEGARALEQIGATNPLLEIELKGRLFRHIDSRAPAPQAYNPQLPLQHWCRDNEYGDHLQGAKVAILHRQQWLAPVSAASGVTVTVAQPVPTRQAELEDRPFQVAITDAQGNEQGRLFVVPDRWPDDQP</sequence>
<dbReference type="InterPro" id="IPR015003">
    <property type="entry name" value="DUF1853"/>
</dbReference>
<reference evidence="1 2" key="1">
    <citation type="submission" date="2019-09" db="EMBL/GenBank/DDBJ databases">
        <authorList>
            <person name="Chen X.-Y."/>
        </authorList>
    </citation>
    <scope>NUCLEOTIDE SEQUENCE [LARGE SCALE GENOMIC DNA]</scope>
    <source>
        <strain evidence="1 2">NY5</strain>
    </source>
</reference>
<dbReference type="Proteomes" id="UP000323708">
    <property type="component" value="Unassembled WGS sequence"/>
</dbReference>
<dbReference type="Pfam" id="PF08907">
    <property type="entry name" value="DUF1853"/>
    <property type="match status" value="1"/>
</dbReference>
<keyword evidence="2" id="KW-1185">Reference proteome</keyword>
<name>A0A5B0X5V6_9GAMM</name>
<proteinExistence type="predicted"/>
<organism evidence="1 2">
    <name type="scientific">Pseudohalioglobus sediminis</name>
    <dbReference type="NCBI Taxonomy" id="2606449"/>
    <lineage>
        <taxon>Bacteria</taxon>
        <taxon>Pseudomonadati</taxon>
        <taxon>Pseudomonadota</taxon>
        <taxon>Gammaproteobacteria</taxon>
        <taxon>Cellvibrionales</taxon>
        <taxon>Halieaceae</taxon>
        <taxon>Pseudohalioglobus</taxon>
    </lineage>
</organism>
<dbReference type="EMBL" id="VTUX01000001">
    <property type="protein sequence ID" value="KAA1194065.1"/>
    <property type="molecule type" value="Genomic_DNA"/>
</dbReference>